<keyword evidence="1" id="KW-1133">Transmembrane helix</keyword>
<evidence type="ECO:0000256" key="1">
    <source>
        <dbReference type="SAM" id="Phobius"/>
    </source>
</evidence>
<dbReference type="EMBL" id="CATQJA010000149">
    <property type="protein sequence ID" value="CAJ0557892.1"/>
    <property type="molecule type" value="Genomic_DNA"/>
</dbReference>
<proteinExistence type="predicted"/>
<comment type="caution">
    <text evidence="2">The sequence shown here is derived from an EMBL/GenBank/DDBJ whole genome shotgun (WGS) entry which is preliminary data.</text>
</comment>
<accession>A0AA36C3V8</accession>
<name>A0AA36C3V8_9BILA</name>
<keyword evidence="1" id="KW-0472">Membrane</keyword>
<organism evidence="2 3">
    <name type="scientific">Mesorhabditis spiculigera</name>
    <dbReference type="NCBI Taxonomy" id="96644"/>
    <lineage>
        <taxon>Eukaryota</taxon>
        <taxon>Metazoa</taxon>
        <taxon>Ecdysozoa</taxon>
        <taxon>Nematoda</taxon>
        <taxon>Chromadorea</taxon>
        <taxon>Rhabditida</taxon>
        <taxon>Rhabditina</taxon>
        <taxon>Rhabditomorpha</taxon>
        <taxon>Rhabditoidea</taxon>
        <taxon>Rhabditidae</taxon>
        <taxon>Mesorhabditinae</taxon>
        <taxon>Mesorhabditis</taxon>
    </lineage>
</organism>
<keyword evidence="1" id="KW-0812">Transmembrane</keyword>
<feature type="non-terminal residue" evidence="2">
    <location>
        <position position="1"/>
    </location>
</feature>
<dbReference type="AlphaFoldDB" id="A0AA36C3V8"/>
<reference evidence="2" key="1">
    <citation type="submission" date="2023-06" db="EMBL/GenBank/DDBJ databases">
        <authorList>
            <person name="Delattre M."/>
        </authorList>
    </citation>
    <scope>NUCLEOTIDE SEQUENCE</scope>
    <source>
        <strain evidence="2">AF72</strain>
    </source>
</reference>
<feature type="transmembrane region" description="Helical" evidence="1">
    <location>
        <begin position="120"/>
        <end position="139"/>
    </location>
</feature>
<evidence type="ECO:0000313" key="2">
    <source>
        <dbReference type="EMBL" id="CAJ0557892.1"/>
    </source>
</evidence>
<sequence>MSKRQAPSLISEAEERTKQLIDEILSDQRVFRKQAVEESQKQRDAKLQLARTNKLDERAKATTLELTQSHETVDLMQYDMSERGYDRFVSRRVNVAIKEDKPHVLSHTKGKYKKKLMMKLYKTLASTCMLLFLITYYNAQGIAMVKETPTEEFRFTQQ</sequence>
<dbReference type="Proteomes" id="UP001177023">
    <property type="component" value="Unassembled WGS sequence"/>
</dbReference>
<protein>
    <submittedName>
        <fullName evidence="2">Uncharacterized protein</fullName>
    </submittedName>
</protein>
<evidence type="ECO:0000313" key="3">
    <source>
        <dbReference type="Proteomes" id="UP001177023"/>
    </source>
</evidence>
<keyword evidence="3" id="KW-1185">Reference proteome</keyword>
<gene>
    <name evidence="2" type="ORF">MSPICULIGERA_LOCUS640</name>
</gene>